<feature type="non-terminal residue" evidence="2">
    <location>
        <position position="1"/>
    </location>
</feature>
<reference evidence="2" key="1">
    <citation type="submission" date="2018-11" db="EMBL/GenBank/DDBJ databases">
        <authorList>
            <consortium name="Pathogen Informatics"/>
        </authorList>
    </citation>
    <scope>NUCLEOTIDE SEQUENCE</scope>
</reference>
<gene>
    <name evidence="2" type="ORF">PXEA_LOCUS21957</name>
</gene>
<organism evidence="2 3">
    <name type="scientific">Protopolystoma xenopodis</name>
    <dbReference type="NCBI Taxonomy" id="117903"/>
    <lineage>
        <taxon>Eukaryota</taxon>
        <taxon>Metazoa</taxon>
        <taxon>Spiralia</taxon>
        <taxon>Lophotrochozoa</taxon>
        <taxon>Platyhelminthes</taxon>
        <taxon>Monogenea</taxon>
        <taxon>Polyopisthocotylea</taxon>
        <taxon>Polystomatidea</taxon>
        <taxon>Polystomatidae</taxon>
        <taxon>Protopolystoma</taxon>
    </lineage>
</organism>
<dbReference type="EMBL" id="CAAALY010095619">
    <property type="protein sequence ID" value="VEL28517.1"/>
    <property type="molecule type" value="Genomic_DNA"/>
</dbReference>
<evidence type="ECO:0000256" key="1">
    <source>
        <dbReference type="SAM" id="MobiDB-lite"/>
    </source>
</evidence>
<name>A0A448X5D0_9PLAT</name>
<dbReference type="AlphaFoldDB" id="A0A448X5D0"/>
<feature type="compositionally biased region" description="Polar residues" evidence="1">
    <location>
        <begin position="123"/>
        <end position="141"/>
    </location>
</feature>
<evidence type="ECO:0000313" key="2">
    <source>
        <dbReference type="EMBL" id="VEL28517.1"/>
    </source>
</evidence>
<comment type="caution">
    <text evidence="2">The sequence shown here is derived from an EMBL/GenBank/DDBJ whole genome shotgun (WGS) entry which is preliminary data.</text>
</comment>
<dbReference type="Proteomes" id="UP000784294">
    <property type="component" value="Unassembled WGS sequence"/>
</dbReference>
<keyword evidence="3" id="KW-1185">Reference proteome</keyword>
<proteinExistence type="predicted"/>
<evidence type="ECO:0000313" key="3">
    <source>
        <dbReference type="Proteomes" id="UP000784294"/>
    </source>
</evidence>
<sequence>MCLIVGSAVISLISAFCLFACLFVEIAFSSPGSAGVQLATSESNSLVYHLTTSGGSFSRQLNSLSPSARSGDMSLSFVSSGSPPSCPASRMCGGLLGPPVPVHKATREAGSAYALGQQHRLQHQTGHQSASGTTGQTQIFSPTGHVGVGGGGAISEEDAGISSSSPASSAGVLATPKSFPT</sequence>
<accession>A0A448X5D0</accession>
<feature type="region of interest" description="Disordered" evidence="1">
    <location>
        <begin position="119"/>
        <end position="181"/>
    </location>
</feature>
<protein>
    <submittedName>
        <fullName evidence="2">Uncharacterized protein</fullName>
    </submittedName>
</protein>